<accession>A0A0F9KU93</accession>
<name>A0A0F9KU93_9ZZZZ</name>
<protein>
    <submittedName>
        <fullName evidence="1">Uncharacterized protein</fullName>
    </submittedName>
</protein>
<organism evidence="1">
    <name type="scientific">marine sediment metagenome</name>
    <dbReference type="NCBI Taxonomy" id="412755"/>
    <lineage>
        <taxon>unclassified sequences</taxon>
        <taxon>metagenomes</taxon>
        <taxon>ecological metagenomes</taxon>
    </lineage>
</organism>
<dbReference type="EMBL" id="LAZR01012665">
    <property type="protein sequence ID" value="KKM25683.1"/>
    <property type="molecule type" value="Genomic_DNA"/>
</dbReference>
<gene>
    <name evidence="1" type="ORF">LCGC14_1592520</name>
</gene>
<sequence>MGGNRSTRSAGNYTHEDFCPATRGDTAASLGGFTGYRLQQDAEFAYIDLYIPTNFAELLELEVVLIGYIIATPMYMGIVTDYCQDGEAYFEHNENMLHKSINTIPNRRTDLDILDCVDVAPVEGGDMIGIQVNRTAGLSPAHNTDALIVGARYKMLLKQKAES</sequence>
<comment type="caution">
    <text evidence="1">The sequence shown here is derived from an EMBL/GenBank/DDBJ whole genome shotgun (WGS) entry which is preliminary data.</text>
</comment>
<dbReference type="AlphaFoldDB" id="A0A0F9KU93"/>
<evidence type="ECO:0000313" key="1">
    <source>
        <dbReference type="EMBL" id="KKM25683.1"/>
    </source>
</evidence>
<reference evidence="1" key="1">
    <citation type="journal article" date="2015" name="Nature">
        <title>Complex archaea that bridge the gap between prokaryotes and eukaryotes.</title>
        <authorList>
            <person name="Spang A."/>
            <person name="Saw J.H."/>
            <person name="Jorgensen S.L."/>
            <person name="Zaremba-Niedzwiedzka K."/>
            <person name="Martijn J."/>
            <person name="Lind A.E."/>
            <person name="van Eijk R."/>
            <person name="Schleper C."/>
            <person name="Guy L."/>
            <person name="Ettema T.J."/>
        </authorList>
    </citation>
    <scope>NUCLEOTIDE SEQUENCE</scope>
</reference>
<proteinExistence type="predicted"/>